<dbReference type="Gene3D" id="3.30.450.20">
    <property type="entry name" value="PAS domain"/>
    <property type="match status" value="1"/>
</dbReference>
<dbReference type="InterPro" id="IPR003661">
    <property type="entry name" value="HisK_dim/P_dom"/>
</dbReference>
<comment type="catalytic activity">
    <reaction evidence="1">
        <text>ATP + protein L-histidine = ADP + protein N-phospho-L-histidine.</text>
        <dbReference type="EC" id="2.7.13.3"/>
    </reaction>
</comment>
<feature type="domain" description="Histidine kinase" evidence="9">
    <location>
        <begin position="530"/>
        <end position="750"/>
    </location>
</feature>
<reference evidence="10 11" key="1">
    <citation type="journal article" date="2020" name="ISME J.">
        <title>Comparative genomics reveals insights into cyanobacterial evolution and habitat adaptation.</title>
        <authorList>
            <person name="Chen M.Y."/>
            <person name="Teng W.K."/>
            <person name="Zhao L."/>
            <person name="Hu C.X."/>
            <person name="Zhou Y.K."/>
            <person name="Han B.P."/>
            <person name="Song L.R."/>
            <person name="Shu W.S."/>
        </authorList>
    </citation>
    <scope>NUCLEOTIDE SEQUENCE [LARGE SCALE GENOMIC DNA]</scope>
    <source>
        <strain evidence="10 11">FACHB-260</strain>
    </source>
</reference>
<keyword evidence="5" id="KW-0418">Kinase</keyword>
<dbReference type="Pfam" id="PF00512">
    <property type="entry name" value="HisKA"/>
    <property type="match status" value="1"/>
</dbReference>
<keyword evidence="6" id="KW-0902">Two-component regulatory system</keyword>
<dbReference type="InterPro" id="IPR004358">
    <property type="entry name" value="Sig_transdc_His_kin-like_C"/>
</dbReference>
<dbReference type="Pfam" id="PF01590">
    <property type="entry name" value="GAF"/>
    <property type="match status" value="2"/>
</dbReference>
<evidence type="ECO:0000313" key="10">
    <source>
        <dbReference type="EMBL" id="MBD2342659.1"/>
    </source>
</evidence>
<dbReference type="InterPro" id="IPR013656">
    <property type="entry name" value="PAS_4"/>
</dbReference>
<keyword evidence="5" id="KW-0808">Transferase</keyword>
<comment type="caution">
    <text evidence="10">The sequence shown here is derived from an EMBL/GenBank/DDBJ whole genome shotgun (WGS) entry which is preliminary data.</text>
</comment>
<feature type="coiled-coil region" evidence="7">
    <location>
        <begin position="323"/>
        <end position="350"/>
    </location>
</feature>
<dbReference type="Gene3D" id="3.30.450.40">
    <property type="match status" value="2"/>
</dbReference>
<evidence type="ECO:0000259" key="8">
    <source>
        <dbReference type="PROSITE" id="PS50046"/>
    </source>
</evidence>
<dbReference type="PRINTS" id="PR00344">
    <property type="entry name" value="BCTRLSENSOR"/>
</dbReference>
<dbReference type="InterPro" id="IPR003594">
    <property type="entry name" value="HATPase_dom"/>
</dbReference>
<evidence type="ECO:0000259" key="9">
    <source>
        <dbReference type="PROSITE" id="PS50109"/>
    </source>
</evidence>
<dbReference type="RefSeq" id="WP_190405144.1">
    <property type="nucleotide sequence ID" value="NZ_JACJRF010000001.1"/>
</dbReference>
<dbReference type="Gene3D" id="1.10.287.130">
    <property type="match status" value="1"/>
</dbReference>
<dbReference type="SUPFAM" id="SSF55781">
    <property type="entry name" value="GAF domain-like"/>
    <property type="match status" value="2"/>
</dbReference>
<dbReference type="CDD" id="cd00082">
    <property type="entry name" value="HisKA"/>
    <property type="match status" value="1"/>
</dbReference>
<evidence type="ECO:0000313" key="11">
    <source>
        <dbReference type="Proteomes" id="UP000607281"/>
    </source>
</evidence>
<feature type="domain" description="Phytochrome chromophore attachment site" evidence="8">
    <location>
        <begin position="180"/>
        <end position="316"/>
    </location>
</feature>
<sequence>MNINPVDSTIQLKEQSHPHILFGTQVDEQSSGEQLLLSMYNSVQTSIFVVDVLQDGDFQYAALNPTHEQWVGIRSEDLRGKKPEDILTDVDAAKVRQHYTECVRFGKTISYEQCLQFQGVTTWWSTTLTPLRDTNSKIYRLIGTSSNITTAKQVSQTREIPAEGTKILAAIAQRIHESLDLETILDQTAKDLRLCLNCDRILIYRIQSENNGAIVAESTIFSDVSLLGKNFRDPCFNGKYKERQRRCCLEIIEDIYASGVKPCQRDFLASIQVRANVVVPIALQKDLWGLLIAQYCHEPHQWQQIEIDLLKQLATQLSIAIQQTKLQQQIKQLQTKLESRKQEQQAQLKQTEKFQNIVLHITKKIRDRTNETQILTTVIQELANLFQLESCYIELYNPDCTLVSVVHEHATNQPTYQGLTRQIADFSEIYQPLLQKQHFQTIEIVPGWHPQLLVITQLACPIFNEQGILGNLWLIRPTQQMFDESEIRLVQILANQCAIAISQANLDATNQARLRKLEQRENLTNKFLRKLSQELRTPITSISLAAQTLESVLSPKGASDEIIPQLLQILHSECGRESKLINDLLTLTYLQAKPEPPTLISIDFQTWLPPIVESFRDLTSCQRQQLNLIIEPGLPRLETDITELERIITELLSHTCKYTPGGESITVSAQLTEGTIQMSISNSGLEIPTHVRSRIFEPFYHISSNDPWKYSGTGLEMALVQKMVRHLGGSISVESGDGKTTFIMRFPTSLG</sequence>
<dbReference type="InterPro" id="IPR052023">
    <property type="entry name" value="Histidine_kinase_KdpD"/>
</dbReference>
<dbReference type="Gene3D" id="3.30.565.10">
    <property type="entry name" value="Histidine kinase-like ATPase, C-terminal domain"/>
    <property type="match status" value="1"/>
</dbReference>
<dbReference type="CDD" id="cd00075">
    <property type="entry name" value="HATPase"/>
    <property type="match status" value="1"/>
</dbReference>
<dbReference type="InterPro" id="IPR035965">
    <property type="entry name" value="PAS-like_dom_sf"/>
</dbReference>
<gene>
    <name evidence="10" type="ORF">H6G18_00665</name>
</gene>
<evidence type="ECO:0000256" key="7">
    <source>
        <dbReference type="SAM" id="Coils"/>
    </source>
</evidence>
<keyword evidence="11" id="KW-1185">Reference proteome</keyword>
<dbReference type="EMBL" id="JACJRF010000001">
    <property type="protein sequence ID" value="MBD2342659.1"/>
    <property type="molecule type" value="Genomic_DNA"/>
</dbReference>
<dbReference type="InterPro" id="IPR016132">
    <property type="entry name" value="Phyto_chromo_attachment"/>
</dbReference>
<dbReference type="InterPro" id="IPR029016">
    <property type="entry name" value="GAF-like_dom_sf"/>
</dbReference>
<dbReference type="Proteomes" id="UP000607281">
    <property type="component" value="Unassembled WGS sequence"/>
</dbReference>
<dbReference type="PANTHER" id="PTHR45569">
    <property type="entry name" value="SENSOR PROTEIN KDPD"/>
    <property type="match status" value="1"/>
</dbReference>
<dbReference type="EC" id="2.7.13.3" evidence="3"/>
<evidence type="ECO:0000256" key="1">
    <source>
        <dbReference type="ARBA" id="ARBA00000085"/>
    </source>
</evidence>
<evidence type="ECO:0000256" key="3">
    <source>
        <dbReference type="ARBA" id="ARBA00012438"/>
    </source>
</evidence>
<evidence type="ECO:0000256" key="6">
    <source>
        <dbReference type="ARBA" id="ARBA00023012"/>
    </source>
</evidence>
<dbReference type="Pfam" id="PF02518">
    <property type="entry name" value="HATPase_c"/>
    <property type="match status" value="1"/>
</dbReference>
<proteinExistence type="inferred from homology"/>
<dbReference type="SMART" id="SM00387">
    <property type="entry name" value="HATPase_c"/>
    <property type="match status" value="1"/>
</dbReference>
<keyword evidence="4" id="KW-0597">Phosphoprotein</keyword>
<dbReference type="InterPro" id="IPR000014">
    <property type="entry name" value="PAS"/>
</dbReference>
<dbReference type="InterPro" id="IPR036890">
    <property type="entry name" value="HATPase_C_sf"/>
</dbReference>
<dbReference type="SMART" id="SM00065">
    <property type="entry name" value="GAF"/>
    <property type="match status" value="2"/>
</dbReference>
<dbReference type="SUPFAM" id="SSF55785">
    <property type="entry name" value="PYP-like sensor domain (PAS domain)"/>
    <property type="match status" value="1"/>
</dbReference>
<accession>A0ABR8CK44</accession>
<dbReference type="PROSITE" id="PS50109">
    <property type="entry name" value="HIS_KIN"/>
    <property type="match status" value="1"/>
</dbReference>
<dbReference type="SMART" id="SM00388">
    <property type="entry name" value="HisKA"/>
    <property type="match status" value="1"/>
</dbReference>
<evidence type="ECO:0000256" key="4">
    <source>
        <dbReference type="ARBA" id="ARBA00022553"/>
    </source>
</evidence>
<dbReference type="SUPFAM" id="SSF47384">
    <property type="entry name" value="Homodimeric domain of signal transducing histidine kinase"/>
    <property type="match status" value="1"/>
</dbReference>
<comment type="similarity">
    <text evidence="2">In the N-terminal section; belongs to the phytochrome family.</text>
</comment>
<dbReference type="InterPro" id="IPR036097">
    <property type="entry name" value="HisK_dim/P_sf"/>
</dbReference>
<name>A0ABR8CK44_9NOST</name>
<evidence type="ECO:0000256" key="2">
    <source>
        <dbReference type="ARBA" id="ARBA00006402"/>
    </source>
</evidence>
<dbReference type="InterPro" id="IPR003018">
    <property type="entry name" value="GAF"/>
</dbReference>
<dbReference type="SUPFAM" id="SSF55874">
    <property type="entry name" value="ATPase domain of HSP90 chaperone/DNA topoisomerase II/histidine kinase"/>
    <property type="match status" value="1"/>
</dbReference>
<dbReference type="InterPro" id="IPR005467">
    <property type="entry name" value="His_kinase_dom"/>
</dbReference>
<protein>
    <recommendedName>
        <fullName evidence="3">histidine kinase</fullName>
        <ecNumber evidence="3">2.7.13.3</ecNumber>
    </recommendedName>
</protein>
<organism evidence="10 11">
    <name type="scientific">Anabaena subtropica FACHB-260</name>
    <dbReference type="NCBI Taxonomy" id="2692884"/>
    <lineage>
        <taxon>Bacteria</taxon>
        <taxon>Bacillati</taxon>
        <taxon>Cyanobacteriota</taxon>
        <taxon>Cyanophyceae</taxon>
        <taxon>Nostocales</taxon>
        <taxon>Nostocaceae</taxon>
        <taxon>Anabaena</taxon>
    </lineage>
</organism>
<dbReference type="PROSITE" id="PS50046">
    <property type="entry name" value="PHYTOCHROME_2"/>
    <property type="match status" value="1"/>
</dbReference>
<keyword evidence="7" id="KW-0175">Coiled coil</keyword>
<dbReference type="PANTHER" id="PTHR45569:SF1">
    <property type="entry name" value="SENSOR PROTEIN KDPD"/>
    <property type="match status" value="1"/>
</dbReference>
<dbReference type="NCBIfam" id="TIGR00229">
    <property type="entry name" value="sensory_box"/>
    <property type="match status" value="1"/>
</dbReference>
<evidence type="ECO:0000256" key="5">
    <source>
        <dbReference type="ARBA" id="ARBA00022777"/>
    </source>
</evidence>
<dbReference type="Pfam" id="PF08448">
    <property type="entry name" value="PAS_4"/>
    <property type="match status" value="1"/>
</dbReference>